<feature type="compositionally biased region" description="Polar residues" evidence="2">
    <location>
        <begin position="316"/>
        <end position="329"/>
    </location>
</feature>
<feature type="compositionally biased region" description="Basic and acidic residues" evidence="2">
    <location>
        <begin position="174"/>
        <end position="196"/>
    </location>
</feature>
<evidence type="ECO:0000256" key="2">
    <source>
        <dbReference type="SAM" id="MobiDB-lite"/>
    </source>
</evidence>
<comment type="caution">
    <text evidence="3">The sequence shown here is derived from an EMBL/GenBank/DDBJ whole genome shotgun (WGS) entry which is preliminary data.</text>
</comment>
<protein>
    <submittedName>
        <fullName evidence="3">Uncharacterized protein</fullName>
    </submittedName>
</protein>
<dbReference type="Proteomes" id="UP000235965">
    <property type="component" value="Unassembled WGS sequence"/>
</dbReference>
<name>A0A2J7QPB6_9NEOP</name>
<gene>
    <name evidence="3" type="ORF">B7P43_G13401</name>
</gene>
<feature type="region of interest" description="Disordered" evidence="2">
    <location>
        <begin position="297"/>
        <end position="335"/>
    </location>
</feature>
<reference evidence="3 4" key="1">
    <citation type="submission" date="2017-12" db="EMBL/GenBank/DDBJ databases">
        <title>Hemimetabolous genomes reveal molecular basis of termite eusociality.</title>
        <authorList>
            <person name="Harrison M.C."/>
            <person name="Jongepier E."/>
            <person name="Robertson H.M."/>
            <person name="Arning N."/>
            <person name="Bitard-Feildel T."/>
            <person name="Chao H."/>
            <person name="Childers C.P."/>
            <person name="Dinh H."/>
            <person name="Doddapaneni H."/>
            <person name="Dugan S."/>
            <person name="Gowin J."/>
            <person name="Greiner C."/>
            <person name="Han Y."/>
            <person name="Hu H."/>
            <person name="Hughes D.S.T."/>
            <person name="Huylmans A.-K."/>
            <person name="Kemena C."/>
            <person name="Kremer L.P.M."/>
            <person name="Lee S.L."/>
            <person name="Lopez-Ezquerra A."/>
            <person name="Mallet L."/>
            <person name="Monroy-Kuhn J.M."/>
            <person name="Moser A."/>
            <person name="Murali S.C."/>
            <person name="Muzny D.M."/>
            <person name="Otani S."/>
            <person name="Piulachs M.-D."/>
            <person name="Poelchau M."/>
            <person name="Qu J."/>
            <person name="Schaub F."/>
            <person name="Wada-Katsumata A."/>
            <person name="Worley K.C."/>
            <person name="Xie Q."/>
            <person name="Ylla G."/>
            <person name="Poulsen M."/>
            <person name="Gibbs R.A."/>
            <person name="Schal C."/>
            <person name="Richards S."/>
            <person name="Belles X."/>
            <person name="Korb J."/>
            <person name="Bornberg-Bauer E."/>
        </authorList>
    </citation>
    <scope>NUCLEOTIDE SEQUENCE [LARGE SCALE GENOMIC DNA]</scope>
    <source>
        <tissue evidence="3">Whole body</tissue>
    </source>
</reference>
<dbReference type="AlphaFoldDB" id="A0A2J7QPB6"/>
<evidence type="ECO:0000313" key="4">
    <source>
        <dbReference type="Proteomes" id="UP000235965"/>
    </source>
</evidence>
<evidence type="ECO:0000256" key="1">
    <source>
        <dbReference type="SAM" id="Coils"/>
    </source>
</evidence>
<organism evidence="3 4">
    <name type="scientific">Cryptotermes secundus</name>
    <dbReference type="NCBI Taxonomy" id="105785"/>
    <lineage>
        <taxon>Eukaryota</taxon>
        <taxon>Metazoa</taxon>
        <taxon>Ecdysozoa</taxon>
        <taxon>Arthropoda</taxon>
        <taxon>Hexapoda</taxon>
        <taxon>Insecta</taxon>
        <taxon>Pterygota</taxon>
        <taxon>Neoptera</taxon>
        <taxon>Polyneoptera</taxon>
        <taxon>Dictyoptera</taxon>
        <taxon>Blattodea</taxon>
        <taxon>Blattoidea</taxon>
        <taxon>Termitoidae</taxon>
        <taxon>Kalotermitidae</taxon>
        <taxon>Cryptotermitinae</taxon>
        <taxon>Cryptotermes</taxon>
    </lineage>
</organism>
<dbReference type="OrthoDB" id="420884at2759"/>
<evidence type="ECO:0000313" key="3">
    <source>
        <dbReference type="EMBL" id="PNF30383.1"/>
    </source>
</evidence>
<sequence>MQGSALGLDGLQLSALAKASVISKDVTEVTIGPDCKRASCSDVDNRSEKIYELDERNYVPVEDESSIKSHARNIEREDKSSRCLMKLMYELNRQRQMGVKDLMNRRFLEMEKDSQIRQLEVQRKYQYLTYEIKAKVDHEEQLVLRQLHEDEILASQRQQQLAQEHRQHAQRMNEWNEKLKEEEKRQKEAEEDERKRMKEKKIQLDKLYQYQVAYRTKYEEIVETAKQCKDKQAFVAKVSCHNAKLKSLKEAMDQLITQCKIGEVNDLDLETASTIVQQLEEILGVIREECQKINEQPDKEAVEASAAKEEQKEQATGSSQSTQALTSNRMIEESSEYSCECYFSYKCRPSSG</sequence>
<keyword evidence="1" id="KW-0175">Coiled coil</keyword>
<dbReference type="EMBL" id="NEVH01012097">
    <property type="protein sequence ID" value="PNF30383.1"/>
    <property type="molecule type" value="Genomic_DNA"/>
</dbReference>
<feature type="region of interest" description="Disordered" evidence="2">
    <location>
        <begin position="159"/>
        <end position="196"/>
    </location>
</feature>
<proteinExistence type="predicted"/>
<accession>A0A2J7QPB6</accession>
<feature type="compositionally biased region" description="Basic and acidic residues" evidence="2">
    <location>
        <begin position="297"/>
        <end position="313"/>
    </location>
</feature>
<feature type="coiled-coil region" evidence="1">
    <location>
        <begin position="238"/>
        <end position="296"/>
    </location>
</feature>
<keyword evidence="4" id="KW-1185">Reference proteome</keyword>